<organism evidence="2 3">
    <name type="scientific">Lamprobacter modestohalophilus</name>
    <dbReference type="NCBI Taxonomy" id="1064514"/>
    <lineage>
        <taxon>Bacteria</taxon>
        <taxon>Pseudomonadati</taxon>
        <taxon>Pseudomonadota</taxon>
        <taxon>Gammaproteobacteria</taxon>
        <taxon>Chromatiales</taxon>
        <taxon>Chromatiaceae</taxon>
        <taxon>Lamprobacter</taxon>
    </lineage>
</organism>
<accession>A0A9X0W4W3</accession>
<keyword evidence="3" id="KW-1185">Reference proteome</keyword>
<protein>
    <submittedName>
        <fullName evidence="2">Cupin</fullName>
    </submittedName>
</protein>
<dbReference type="GO" id="GO:0030145">
    <property type="term" value="F:manganese ion binding"/>
    <property type="evidence" value="ECO:0007669"/>
    <property type="project" value="InterPro"/>
</dbReference>
<dbReference type="Proteomes" id="UP001138768">
    <property type="component" value="Unassembled WGS sequence"/>
</dbReference>
<proteinExistence type="predicted"/>
<dbReference type="InterPro" id="IPR025979">
    <property type="entry name" value="ChrR-like_cupin_dom"/>
</dbReference>
<dbReference type="EMBL" id="NRRY01000001">
    <property type="protein sequence ID" value="MBK1616915.1"/>
    <property type="molecule type" value="Genomic_DNA"/>
</dbReference>
<comment type="caution">
    <text evidence="2">The sequence shown here is derived from an EMBL/GenBank/DDBJ whole genome shotgun (WGS) entry which is preliminary data.</text>
</comment>
<dbReference type="PROSITE" id="PS00725">
    <property type="entry name" value="GERMIN"/>
    <property type="match status" value="1"/>
</dbReference>
<feature type="domain" description="ChrR-like cupin" evidence="1">
    <location>
        <begin position="134"/>
        <end position="226"/>
    </location>
</feature>
<reference evidence="2 3" key="1">
    <citation type="journal article" date="2020" name="Microorganisms">
        <title>Osmotic Adaptation and Compatible Solute Biosynthesis of Phototrophic Bacteria as Revealed from Genome Analyses.</title>
        <authorList>
            <person name="Imhoff J.F."/>
            <person name="Rahn T."/>
            <person name="Kunzel S."/>
            <person name="Keller A."/>
            <person name="Neulinger S.C."/>
        </authorList>
    </citation>
    <scope>NUCLEOTIDE SEQUENCE [LARGE SCALE GENOMIC DNA]</scope>
    <source>
        <strain evidence="2 3">DSM 25653</strain>
    </source>
</reference>
<name>A0A9X0W4W3_9GAMM</name>
<dbReference type="Gene3D" id="2.60.120.10">
    <property type="entry name" value="Jelly Rolls"/>
    <property type="match status" value="2"/>
</dbReference>
<dbReference type="InterPro" id="IPR011051">
    <property type="entry name" value="RmlC_Cupin_sf"/>
</dbReference>
<dbReference type="SUPFAM" id="SSF51182">
    <property type="entry name" value="RmlC-like cupins"/>
    <property type="match status" value="2"/>
</dbReference>
<evidence type="ECO:0000313" key="2">
    <source>
        <dbReference type="EMBL" id="MBK1616915.1"/>
    </source>
</evidence>
<evidence type="ECO:0000259" key="1">
    <source>
        <dbReference type="Pfam" id="PF12973"/>
    </source>
</evidence>
<dbReference type="Pfam" id="PF12973">
    <property type="entry name" value="Cupin_7"/>
    <property type="match status" value="2"/>
</dbReference>
<dbReference type="CDD" id="cd20303">
    <property type="entry name" value="cupin_ChrR_1"/>
    <property type="match status" value="2"/>
</dbReference>
<dbReference type="AlphaFoldDB" id="A0A9X0W4W3"/>
<gene>
    <name evidence="2" type="ORF">CKO42_00295</name>
</gene>
<dbReference type="InterPro" id="IPR014710">
    <property type="entry name" value="RmlC-like_jellyroll"/>
</dbReference>
<sequence length="240" mass="26554">MQPVPTPELPDIHADLAQRVVVDTRQLDWEPSPSGTVWRKPLYRQGGEFGPVTSLVRYAPGGAFAEHSHPEGEEILVLDGVFSDEQGDYPAGTFLMNPDGSRHSPRSEPGCTLLVRLRQYPGSDRPRLVEDTQAASSWRPGLVDGLSVRPLYSQPGYPESVALVRWAPGTQFQPHSHWGGEEIFVLEGEFADEQGRYPEGTWMRSPHLSRHQPFSDTGCLIYVRVGGLDLMSTDQAKPGP</sequence>
<dbReference type="InterPro" id="IPR019780">
    <property type="entry name" value="Germin_Mn-BS"/>
</dbReference>
<feature type="domain" description="ChrR-like cupin" evidence="1">
    <location>
        <begin position="18"/>
        <end position="120"/>
    </location>
</feature>
<evidence type="ECO:0000313" key="3">
    <source>
        <dbReference type="Proteomes" id="UP001138768"/>
    </source>
</evidence>